<dbReference type="PANTHER" id="PTHR45947">
    <property type="entry name" value="SULFOQUINOVOSYL TRANSFERASE SQD2"/>
    <property type="match status" value="1"/>
</dbReference>
<name>A0ABX2GRX1_9FIRM</name>
<dbReference type="Gene3D" id="3.40.50.2000">
    <property type="entry name" value="Glycogen Phosphorylase B"/>
    <property type="match status" value="2"/>
</dbReference>
<evidence type="ECO:0000313" key="3">
    <source>
        <dbReference type="Proteomes" id="UP000822152"/>
    </source>
</evidence>
<dbReference type="PANTHER" id="PTHR45947:SF3">
    <property type="entry name" value="SULFOQUINOVOSYL TRANSFERASE SQD2"/>
    <property type="match status" value="1"/>
</dbReference>
<evidence type="ECO:0000259" key="1">
    <source>
        <dbReference type="Pfam" id="PF00534"/>
    </source>
</evidence>
<protein>
    <submittedName>
        <fullName evidence="2">Glycosyltransferase family 4 protein</fullName>
    </submittedName>
</protein>
<dbReference type="InterPro" id="IPR050194">
    <property type="entry name" value="Glycosyltransferase_grp1"/>
</dbReference>
<dbReference type="CDD" id="cd03801">
    <property type="entry name" value="GT4_PimA-like"/>
    <property type="match status" value="1"/>
</dbReference>
<gene>
    <name evidence="2" type="ORF">G4952_15235</name>
</gene>
<proteinExistence type="predicted"/>
<sequence>MLKVAFIGDVLFPIPDIKGGAISTLVTGIINENEKHPELDITVFSADCDGLLECHNQYRFTKFHRIGKPDKLIKLKVLFWRMIRKLTGYRVQYKNAFMMMVNRLLRNEQYDVIVYENSALEMMQAKRYKNTKNIMHIHADYINSDMNGINYLCRHCDCVMGVSDFITSKMEEIPALKGKGVTLKNAIDLTGFTPKHRPEDGEGIRESLGLSENDFVVLFCGRLSKEKGCLELIKAVERVPDVKLLIVGGENFSSNARTEYVECLYNEAEKIKDRIVFTGHIKHSEVIRYYNIADIAVVPSICNEAASLTLLEYRATGLPTIASKMGGIPEYCNKNTTLLVEYNESFIEGLAEAIQLLKCDDMLRDRMSEQATLDLEQFGYTSYYKNFVDIIANVSSESKEYLNGN</sequence>
<comment type="caution">
    <text evidence="2">The sequence shown here is derived from an EMBL/GenBank/DDBJ whole genome shotgun (WGS) entry which is preliminary data.</text>
</comment>
<dbReference type="Pfam" id="PF00534">
    <property type="entry name" value="Glycos_transf_1"/>
    <property type="match status" value="1"/>
</dbReference>
<dbReference type="EMBL" id="JAAIPF010000046">
    <property type="protein sequence ID" value="NSF75119.1"/>
    <property type="molecule type" value="Genomic_DNA"/>
</dbReference>
<accession>A0ABX2GRX1</accession>
<dbReference type="InterPro" id="IPR001296">
    <property type="entry name" value="Glyco_trans_1"/>
</dbReference>
<dbReference type="Proteomes" id="UP000822152">
    <property type="component" value="Unassembled WGS sequence"/>
</dbReference>
<dbReference type="SUPFAM" id="SSF53756">
    <property type="entry name" value="UDP-Glycosyltransferase/glycogen phosphorylase"/>
    <property type="match status" value="1"/>
</dbReference>
<keyword evidence="3" id="KW-1185">Reference proteome</keyword>
<evidence type="ECO:0000313" key="2">
    <source>
        <dbReference type="EMBL" id="NSF75119.1"/>
    </source>
</evidence>
<organism evidence="2 3">
    <name type="scientific">Blautia wexlerae</name>
    <dbReference type="NCBI Taxonomy" id="418240"/>
    <lineage>
        <taxon>Bacteria</taxon>
        <taxon>Bacillati</taxon>
        <taxon>Bacillota</taxon>
        <taxon>Clostridia</taxon>
        <taxon>Lachnospirales</taxon>
        <taxon>Lachnospiraceae</taxon>
        <taxon>Blautia</taxon>
    </lineage>
</organism>
<reference evidence="2 3" key="1">
    <citation type="journal article" date="2020" name="Cell Host Microbe">
        <title>Functional and Genomic Variation between Human-Derived Isolates of Lachnospiraceae Reveals Inter- and Intra-Species Diversity.</title>
        <authorList>
            <person name="Sorbara M.T."/>
            <person name="Littmann E.R."/>
            <person name="Fontana E."/>
            <person name="Moody T.U."/>
            <person name="Kohout C.E."/>
            <person name="Gjonbalaj M."/>
            <person name="Eaton V."/>
            <person name="Seok R."/>
            <person name="Leiner I.M."/>
            <person name="Pamer E.G."/>
        </authorList>
    </citation>
    <scope>NUCLEOTIDE SEQUENCE [LARGE SCALE GENOMIC DNA]</scope>
    <source>
        <strain evidence="2 3">MSK.20.11</strain>
    </source>
</reference>
<dbReference type="RefSeq" id="WP_173744328.1">
    <property type="nucleotide sequence ID" value="NZ_JAAIPF010000046.1"/>
</dbReference>
<feature type="domain" description="Glycosyl transferase family 1" evidence="1">
    <location>
        <begin position="204"/>
        <end position="372"/>
    </location>
</feature>